<dbReference type="FunFam" id="1.50.10.20:FF:000022">
    <property type="entry name" value="Terpene cyclase/mutase family member"/>
    <property type="match status" value="1"/>
</dbReference>
<dbReference type="Pfam" id="PF13243">
    <property type="entry name" value="SQHop_cyclase_C"/>
    <property type="match status" value="2"/>
</dbReference>
<keyword evidence="3" id="KW-0413">Isomerase</keyword>
<reference evidence="7" key="1">
    <citation type="submission" date="2015-04" db="UniProtKB">
        <authorList>
            <consortium name="EnsemblPlants"/>
        </authorList>
    </citation>
    <scope>IDENTIFICATION</scope>
</reference>
<evidence type="ECO:0000256" key="4">
    <source>
        <dbReference type="ARBA" id="ARBA00039070"/>
    </source>
</evidence>
<dbReference type="Proteomes" id="UP000026961">
    <property type="component" value="Chromosome 2"/>
</dbReference>
<organism evidence="7">
    <name type="scientific">Oryza glumipatula</name>
    <dbReference type="NCBI Taxonomy" id="40148"/>
    <lineage>
        <taxon>Eukaryota</taxon>
        <taxon>Viridiplantae</taxon>
        <taxon>Streptophyta</taxon>
        <taxon>Embryophyta</taxon>
        <taxon>Tracheophyta</taxon>
        <taxon>Spermatophyta</taxon>
        <taxon>Magnoliopsida</taxon>
        <taxon>Liliopsida</taxon>
        <taxon>Poales</taxon>
        <taxon>Poaceae</taxon>
        <taxon>BOP clade</taxon>
        <taxon>Oryzoideae</taxon>
        <taxon>Oryzeae</taxon>
        <taxon>Oryzinae</taxon>
        <taxon>Oryza</taxon>
    </lineage>
</organism>
<dbReference type="GO" id="GO:0031559">
    <property type="term" value="F:oxidosqualene cyclase activity"/>
    <property type="evidence" value="ECO:0007669"/>
    <property type="project" value="UniProtKB-ARBA"/>
</dbReference>
<dbReference type="Pfam" id="PF13249">
    <property type="entry name" value="SQHop_cyclase_N"/>
    <property type="match status" value="1"/>
</dbReference>
<dbReference type="GO" id="GO:0005811">
    <property type="term" value="C:lipid droplet"/>
    <property type="evidence" value="ECO:0007669"/>
    <property type="project" value="InterPro"/>
</dbReference>
<keyword evidence="8" id="KW-1185">Reference proteome</keyword>
<dbReference type="EnsemblPlants" id="OGLUM02G03150.1">
    <property type="protein sequence ID" value="OGLUM02G03150.1"/>
    <property type="gene ID" value="OGLUM02G03150"/>
</dbReference>
<evidence type="ECO:0000259" key="6">
    <source>
        <dbReference type="Pfam" id="PF13249"/>
    </source>
</evidence>
<dbReference type="STRING" id="40148.A0A0D9YM41"/>
<dbReference type="NCBIfam" id="TIGR01787">
    <property type="entry name" value="squalene_cyclas"/>
    <property type="match status" value="1"/>
</dbReference>
<evidence type="ECO:0000259" key="5">
    <source>
        <dbReference type="Pfam" id="PF13243"/>
    </source>
</evidence>
<dbReference type="InterPro" id="IPR008930">
    <property type="entry name" value="Terpenoid_cyclase/PrenylTrfase"/>
</dbReference>
<sequence length="1473" mass="165635">MWRLRVAEGGGDPWLRTKNGHVGRQVWEFDPAAGDPDELAAVEAARRGFAARRHELKHSSDLLMRMQFAKANPLKLDIPAIKLEEHEAVTGEAVLSSLKRAIARYSTFQAHDGHWPGDYGGPMFLMPGLIITLYVSGALNTALSSEHQKEIRRYLYNHQNEDGGWGLHIEGHSTMFGSALTYVSLRLLGEGPDSGDGAMEKGRKWILDHGGATYITSWGKFWLSVLGVFDWSGNNPVPPEIWLLPYFLPIHPGRMWCHCRMVYLPMCYIYGKRFVGPVTPIILELRKELYEVPYNEVDWDKARNLCAKEDLYYPHPFVQDVLWATLHKFVEPAMLRWPGNKLREKALDTVMQHIHYEDENTRYICIGPVNKVLNMLACWIEDPNSEAFKLHIPRVHDYLWIAEDGMKMQGYNGSQLWDTAFTVQAIVATGLIEEFGPTLKLAHGYIKKTQVIDDCPGDLSQWYRHISKGAWPFSTADHGWPISDCTAEGLKAALLLSKISPDIVGEAVEVNRLYDSVNCLMSYMNDNGGFATYELTRSYAWLELINPAETFGDIVIDYPYVECTSAAIQALTAFKKLYLGHRKSEIDNCISKAASFIEGIQKSDGSWYGSWAVCFTYGTWFGVKGLVAAGRTFKNSPAIRKACDFLLSKELPSGGWGESYLSSQDQVYTNLEGKRPHAVNTGWAMLALIDAGQAERDPIPLHRAAKVLINLQSEDGEFPQQEIIGVFNKNCMISYSEYRNIFPIWALGEYRRRVLAADKVAEEAGAGGEGWLSSTNAHVGRQVWEFDAAAADDDDAAAAAEEVEAARREYIRRRRATTGGGGMAAAPPPRRLGALASAGLLHGIDAQLRRFTRSNPSKLEIPGIKLGEDEDVTEEAVLTSLKRAIRRYSTLQAHDGHWPGDYAGPMFLLPGLFYPGYSTACDWCTKYCAINRTSKGDSPNEDGGWGLHIEGTSTMFCTVLTYVTLRLLGDESDGGDGAMVLGVFDWSGNNPLLPELWMLPYFLPFHPGLPSPYSVSSSYNNRENYRRYWLECMLVQKFVGPITPIVLTLRKELYNIPYDDINWDKARNQCAKEDLYYRHPLGQDILWATLYKFVEPVLSHWPGSKLREKALKNAMQHIHYEDENTRYICSGAVQKVLNMLSCWIENPNSEAFRFHIPRVHDYLWVAEDGMKMQGYNGSQLWDTAFTVQAILATNLIEDFGPTIKLAHDYIKNSQLLHDCPGDLSYRYRHISKGAWTFSTADQGWAVSDSTAEGLKNNNGGFATYELTRSYAWLEILNPSETFGDIMIDYPYVECTSGVVQGLTAFRKHYPGHRREEIDNCIQKADSFIQSIQRSDGSWYGSWAVCFTSGTWFGVKGLIAAGRTYENCPAIRKACNFLLSKELPCGGWGESHLSCKDKGERDPAPLHRAARILINLQLEDGEFPQQEIIGAFSKNCAISYSQYRNIFPIWALGEYRCRVLLGRQDASVTGNTAS</sequence>
<dbReference type="PANTHER" id="PTHR11764:SF20">
    <property type="entry name" value="LANOSTEROL SYNTHASE"/>
    <property type="match status" value="1"/>
</dbReference>
<dbReference type="EC" id="5.4.99.8" evidence="4"/>
<protein>
    <recommendedName>
        <fullName evidence="4">cycloartenol synthase</fullName>
        <ecNumber evidence="4">5.4.99.8</ecNumber>
    </recommendedName>
</protein>
<dbReference type="PANTHER" id="PTHR11764">
    <property type="entry name" value="TERPENE CYCLASE/MUTASE FAMILY MEMBER"/>
    <property type="match status" value="1"/>
</dbReference>
<dbReference type="Gramene" id="OGLUM02G03150.1">
    <property type="protein sequence ID" value="OGLUM02G03150.1"/>
    <property type="gene ID" value="OGLUM02G03150"/>
</dbReference>
<dbReference type="FunFam" id="1.50.10.20:FF:000002">
    <property type="entry name" value="Terpene cyclase/mutase family member"/>
    <property type="match status" value="1"/>
</dbReference>
<dbReference type="GO" id="GO:0016104">
    <property type="term" value="P:triterpenoid biosynthetic process"/>
    <property type="evidence" value="ECO:0007669"/>
    <property type="project" value="InterPro"/>
</dbReference>
<keyword evidence="2" id="KW-0677">Repeat</keyword>
<dbReference type="HOGENOM" id="CLU_003131_0_0_1"/>
<dbReference type="SFLD" id="SFLDG01016">
    <property type="entry name" value="Prenyltransferase_Like_2"/>
    <property type="match status" value="1"/>
</dbReference>
<evidence type="ECO:0000256" key="3">
    <source>
        <dbReference type="ARBA" id="ARBA00023235"/>
    </source>
</evidence>
<feature type="domain" description="Squalene cyclase N-terminal" evidence="6">
    <location>
        <begin position="100"/>
        <end position="400"/>
    </location>
</feature>
<evidence type="ECO:0000256" key="1">
    <source>
        <dbReference type="ARBA" id="ARBA00009755"/>
    </source>
</evidence>
<dbReference type="InterPro" id="IPR032696">
    <property type="entry name" value="SQ_cyclase_C"/>
</dbReference>
<feature type="domain" description="Squalene cyclase C-terminal" evidence="5">
    <location>
        <begin position="414"/>
        <end position="752"/>
    </location>
</feature>
<proteinExistence type="inferred from homology"/>
<evidence type="ECO:0000313" key="8">
    <source>
        <dbReference type="Proteomes" id="UP000026961"/>
    </source>
</evidence>
<dbReference type="Gene3D" id="1.50.10.20">
    <property type="match status" value="4"/>
</dbReference>
<name>A0A0D9YM41_9ORYZ</name>
<dbReference type="InterPro" id="IPR002365">
    <property type="entry name" value="Terpene_synthase_CS"/>
</dbReference>
<comment type="similarity">
    <text evidence="1">Belongs to the terpene cyclase/mutase family.</text>
</comment>
<dbReference type="CDD" id="cd02892">
    <property type="entry name" value="SQCY_1"/>
    <property type="match status" value="2"/>
</dbReference>
<feature type="domain" description="Squalene cyclase C-terminal" evidence="5">
    <location>
        <begin position="1252"/>
        <end position="1398"/>
    </location>
</feature>
<evidence type="ECO:0000256" key="2">
    <source>
        <dbReference type="ARBA" id="ARBA00022737"/>
    </source>
</evidence>
<dbReference type="PROSITE" id="PS01074">
    <property type="entry name" value="TERPENE_SYNTHASES"/>
    <property type="match status" value="1"/>
</dbReference>
<dbReference type="InterPro" id="IPR032697">
    <property type="entry name" value="SQ_cyclase_N"/>
</dbReference>
<evidence type="ECO:0000313" key="7">
    <source>
        <dbReference type="EnsemblPlants" id="OGLUM02G03150.1"/>
    </source>
</evidence>
<dbReference type="eggNOG" id="KOG0497">
    <property type="taxonomic scope" value="Eukaryota"/>
</dbReference>
<dbReference type="InterPro" id="IPR018333">
    <property type="entry name" value="Squalene_cyclase"/>
</dbReference>
<dbReference type="SUPFAM" id="SSF48239">
    <property type="entry name" value="Terpenoid cyclases/Protein prenyltransferases"/>
    <property type="match status" value="5"/>
</dbReference>
<accession>A0A0D9YM41</accession>
<reference evidence="7" key="2">
    <citation type="submission" date="2018-05" db="EMBL/GenBank/DDBJ databases">
        <title>OgluRS3 (Oryza glumaepatula Reference Sequence Version 3).</title>
        <authorList>
            <person name="Zhang J."/>
            <person name="Kudrna D."/>
            <person name="Lee S."/>
            <person name="Talag J."/>
            <person name="Welchert J."/>
            <person name="Wing R.A."/>
        </authorList>
    </citation>
    <scope>NUCLEOTIDE SEQUENCE [LARGE SCALE GENOMIC DNA]</scope>
</reference>